<sequence length="492" mass="57350">MFFADSPTGDFIIIVITLSVIIVSVYNWFYLHWNRRNVPCLQTDFSSLNEHLGIKFKHVYNLMKQNQWKHGGVFIQVTPIYVVRDLHLLKNIMTKDFQYFPHRGLYYNEKGDPLSCHIFNTSGPKWRRMRTNLSQIFTPGKLKSIFPLLLSCEEILIKKIETEINRKRPFEAKTIADSFIGDVIESCVFGLDWQNFSEQSPIQQFGRKIFRRSRTRRVKGFIVDNFPKLGRILNIALIPKDASTFFLKIVEEAIDYRKKQHIVRHDFLQVLTELRNEDGSYLKIEEIAAQCFIFFLAGMSTSPTAISFALYELAKNEDIQESVREEVGKVLEKYQNVITYEAIQEMKYLEQVLDETLRKYPPAAYLNRKCVKDYKVFGTDVVIEKGTTVVIPVLGIHHNEEFYPEPEKFDPERFNDTNKGLRESYAFIPFGEGPRICIGMRFGQIQSKLALISLLRNFKFTINNRTQEPLKMKKSTLVLTAESGIWLNANKL</sequence>
<accession>A0AA38MD31</accession>
<evidence type="ECO:0000256" key="1">
    <source>
        <dbReference type="ARBA" id="ARBA00001971"/>
    </source>
</evidence>
<dbReference type="InterPro" id="IPR017972">
    <property type="entry name" value="Cyt_P450_CS"/>
</dbReference>
<dbReference type="PRINTS" id="PR00385">
    <property type="entry name" value="P450"/>
</dbReference>
<organism evidence="16 17">
    <name type="scientific">Zophobas morio</name>
    <dbReference type="NCBI Taxonomy" id="2755281"/>
    <lineage>
        <taxon>Eukaryota</taxon>
        <taxon>Metazoa</taxon>
        <taxon>Ecdysozoa</taxon>
        <taxon>Arthropoda</taxon>
        <taxon>Hexapoda</taxon>
        <taxon>Insecta</taxon>
        <taxon>Pterygota</taxon>
        <taxon>Neoptera</taxon>
        <taxon>Endopterygota</taxon>
        <taxon>Coleoptera</taxon>
        <taxon>Polyphaga</taxon>
        <taxon>Cucujiformia</taxon>
        <taxon>Tenebrionidae</taxon>
        <taxon>Zophobas</taxon>
    </lineage>
</organism>
<dbReference type="CDD" id="cd11056">
    <property type="entry name" value="CYP6-like"/>
    <property type="match status" value="1"/>
</dbReference>
<evidence type="ECO:0000256" key="6">
    <source>
        <dbReference type="ARBA" id="ARBA00022723"/>
    </source>
</evidence>
<evidence type="ECO:0000256" key="13">
    <source>
        <dbReference type="PIRSR" id="PIRSR602401-1"/>
    </source>
</evidence>
<keyword evidence="10 13" id="KW-0408">Iron</keyword>
<keyword evidence="9 14" id="KW-0560">Oxidoreductase</keyword>
<dbReference type="PANTHER" id="PTHR24292">
    <property type="entry name" value="CYTOCHROME P450"/>
    <property type="match status" value="1"/>
</dbReference>
<keyword evidence="15" id="KW-0812">Transmembrane</keyword>
<dbReference type="PANTHER" id="PTHR24292:SF100">
    <property type="entry name" value="CYTOCHROME P450 6A16, ISOFORM B-RELATED"/>
    <property type="match status" value="1"/>
</dbReference>
<evidence type="ECO:0000313" key="16">
    <source>
        <dbReference type="EMBL" id="KAJ3651636.1"/>
    </source>
</evidence>
<evidence type="ECO:0000256" key="4">
    <source>
        <dbReference type="ARBA" id="ARBA00010617"/>
    </source>
</evidence>
<dbReference type="Gene3D" id="1.10.630.10">
    <property type="entry name" value="Cytochrome P450"/>
    <property type="match status" value="1"/>
</dbReference>
<dbReference type="GO" id="GO:0005789">
    <property type="term" value="C:endoplasmic reticulum membrane"/>
    <property type="evidence" value="ECO:0007669"/>
    <property type="project" value="UniProtKB-SubCell"/>
</dbReference>
<keyword evidence="7" id="KW-0256">Endoplasmic reticulum</keyword>
<dbReference type="InterPro" id="IPR036396">
    <property type="entry name" value="Cyt_P450_sf"/>
</dbReference>
<protein>
    <recommendedName>
        <fullName evidence="18">Cytochrome P450</fullName>
    </recommendedName>
</protein>
<evidence type="ECO:0000256" key="15">
    <source>
        <dbReference type="SAM" id="Phobius"/>
    </source>
</evidence>
<feature type="transmembrane region" description="Helical" evidence="15">
    <location>
        <begin position="12"/>
        <end position="31"/>
    </location>
</feature>
<dbReference type="Proteomes" id="UP001168821">
    <property type="component" value="Unassembled WGS sequence"/>
</dbReference>
<comment type="cofactor">
    <cofactor evidence="1 13">
        <name>heme</name>
        <dbReference type="ChEBI" id="CHEBI:30413"/>
    </cofactor>
</comment>
<evidence type="ECO:0000313" key="17">
    <source>
        <dbReference type="Proteomes" id="UP001168821"/>
    </source>
</evidence>
<dbReference type="PROSITE" id="PS00086">
    <property type="entry name" value="CYTOCHROME_P450"/>
    <property type="match status" value="1"/>
</dbReference>
<dbReference type="GO" id="GO:0020037">
    <property type="term" value="F:heme binding"/>
    <property type="evidence" value="ECO:0007669"/>
    <property type="project" value="InterPro"/>
</dbReference>
<dbReference type="GO" id="GO:0016705">
    <property type="term" value="F:oxidoreductase activity, acting on paired donors, with incorporation or reduction of molecular oxygen"/>
    <property type="evidence" value="ECO:0007669"/>
    <property type="project" value="InterPro"/>
</dbReference>
<dbReference type="GO" id="GO:0004497">
    <property type="term" value="F:monooxygenase activity"/>
    <property type="evidence" value="ECO:0007669"/>
    <property type="project" value="UniProtKB-KW"/>
</dbReference>
<dbReference type="FunFam" id="1.10.630.10:FF:000042">
    <property type="entry name" value="Cytochrome P450"/>
    <property type="match status" value="1"/>
</dbReference>
<evidence type="ECO:0000256" key="9">
    <source>
        <dbReference type="ARBA" id="ARBA00023002"/>
    </source>
</evidence>
<dbReference type="InterPro" id="IPR002401">
    <property type="entry name" value="Cyt_P450_E_grp-I"/>
</dbReference>
<gene>
    <name evidence="16" type="ORF">Zmor_017662</name>
</gene>
<evidence type="ECO:0000256" key="2">
    <source>
        <dbReference type="ARBA" id="ARBA00004174"/>
    </source>
</evidence>
<dbReference type="SUPFAM" id="SSF48264">
    <property type="entry name" value="Cytochrome P450"/>
    <property type="match status" value="1"/>
</dbReference>
<evidence type="ECO:0008006" key="18">
    <source>
        <dbReference type="Google" id="ProtNLM"/>
    </source>
</evidence>
<evidence type="ECO:0000256" key="12">
    <source>
        <dbReference type="ARBA" id="ARBA00023136"/>
    </source>
</evidence>
<evidence type="ECO:0000256" key="7">
    <source>
        <dbReference type="ARBA" id="ARBA00022824"/>
    </source>
</evidence>
<keyword evidence="15" id="KW-1133">Transmembrane helix</keyword>
<dbReference type="InterPro" id="IPR050476">
    <property type="entry name" value="Insect_CytP450_Detox"/>
</dbReference>
<evidence type="ECO:0000256" key="5">
    <source>
        <dbReference type="ARBA" id="ARBA00022617"/>
    </source>
</evidence>
<dbReference type="AlphaFoldDB" id="A0AA38MD31"/>
<dbReference type="EMBL" id="JALNTZ010000005">
    <property type="protein sequence ID" value="KAJ3651636.1"/>
    <property type="molecule type" value="Genomic_DNA"/>
</dbReference>
<dbReference type="Pfam" id="PF00067">
    <property type="entry name" value="p450"/>
    <property type="match status" value="1"/>
</dbReference>
<feature type="binding site" description="axial binding residue" evidence="13">
    <location>
        <position position="437"/>
    </location>
    <ligand>
        <name>heme</name>
        <dbReference type="ChEBI" id="CHEBI:30413"/>
    </ligand>
    <ligandPart>
        <name>Fe</name>
        <dbReference type="ChEBI" id="CHEBI:18248"/>
    </ligandPart>
</feature>
<keyword evidence="8" id="KW-0492">Microsome</keyword>
<evidence type="ECO:0000256" key="10">
    <source>
        <dbReference type="ARBA" id="ARBA00023004"/>
    </source>
</evidence>
<comment type="similarity">
    <text evidence="4 14">Belongs to the cytochrome P450 family.</text>
</comment>
<comment type="subcellular location">
    <subcellularLocation>
        <location evidence="3">Endoplasmic reticulum membrane</location>
        <topology evidence="3">Peripheral membrane protein</topology>
    </subcellularLocation>
    <subcellularLocation>
        <location evidence="2">Microsome membrane</location>
        <topology evidence="2">Peripheral membrane protein</topology>
    </subcellularLocation>
</comment>
<proteinExistence type="inferred from homology"/>
<reference evidence="16" key="1">
    <citation type="journal article" date="2023" name="G3 (Bethesda)">
        <title>Whole genome assemblies of Zophobas morio and Tenebrio molitor.</title>
        <authorList>
            <person name="Kaur S."/>
            <person name="Stinson S.A."/>
            <person name="diCenzo G.C."/>
        </authorList>
    </citation>
    <scope>NUCLEOTIDE SEQUENCE</scope>
    <source>
        <strain evidence="16">QUZm001</strain>
    </source>
</reference>
<comment type="caution">
    <text evidence="16">The sequence shown here is derived from an EMBL/GenBank/DDBJ whole genome shotgun (WGS) entry which is preliminary data.</text>
</comment>
<dbReference type="InterPro" id="IPR001128">
    <property type="entry name" value="Cyt_P450"/>
</dbReference>
<keyword evidence="12 15" id="KW-0472">Membrane</keyword>
<evidence type="ECO:0000256" key="3">
    <source>
        <dbReference type="ARBA" id="ARBA00004406"/>
    </source>
</evidence>
<evidence type="ECO:0000256" key="8">
    <source>
        <dbReference type="ARBA" id="ARBA00022848"/>
    </source>
</evidence>
<keyword evidence="5 13" id="KW-0349">Heme</keyword>
<keyword evidence="11 14" id="KW-0503">Monooxygenase</keyword>
<evidence type="ECO:0000256" key="14">
    <source>
        <dbReference type="RuleBase" id="RU000461"/>
    </source>
</evidence>
<evidence type="ECO:0000256" key="11">
    <source>
        <dbReference type="ARBA" id="ARBA00023033"/>
    </source>
</evidence>
<keyword evidence="17" id="KW-1185">Reference proteome</keyword>
<dbReference type="PRINTS" id="PR00463">
    <property type="entry name" value="EP450I"/>
</dbReference>
<keyword evidence="6 13" id="KW-0479">Metal-binding</keyword>
<dbReference type="GO" id="GO:0005506">
    <property type="term" value="F:iron ion binding"/>
    <property type="evidence" value="ECO:0007669"/>
    <property type="project" value="InterPro"/>
</dbReference>
<name>A0AA38MD31_9CUCU</name>